<evidence type="ECO:0000313" key="2">
    <source>
        <dbReference type="Proteomes" id="UP000434639"/>
    </source>
</evidence>
<sequence length="60" mass="6944">MKAYRCCAACVHFRSAKNSSGAGMIYTCSRLGYETRPEYSFQCWEPKEQVKKLMKKRGEV</sequence>
<comment type="caution">
    <text evidence="1">The sequence shown here is derived from an EMBL/GenBank/DDBJ whole genome shotgun (WGS) entry which is preliminary data.</text>
</comment>
<reference evidence="1 2" key="1">
    <citation type="journal article" date="2017" name="Int. J. Syst. Evol. Microbiol.">
        <title>Bacillus mangrovi sp. nov., isolated from a sediment sample from a mangrove forest.</title>
        <authorList>
            <person name="Gupta V."/>
            <person name="Singh P.K."/>
            <person name="Korpole S."/>
            <person name="Tanuku N.R.S."/>
            <person name="Pinnaka A.K."/>
        </authorList>
    </citation>
    <scope>NUCLEOTIDE SEQUENCE [LARGE SCALE GENOMIC DNA]</scope>
    <source>
        <strain evidence="1 2">KCTC 33872</strain>
    </source>
</reference>
<organism evidence="1 2">
    <name type="scientific">Metabacillus mangrovi</name>
    <dbReference type="NCBI Taxonomy" id="1491830"/>
    <lineage>
        <taxon>Bacteria</taxon>
        <taxon>Bacillati</taxon>
        <taxon>Bacillota</taxon>
        <taxon>Bacilli</taxon>
        <taxon>Bacillales</taxon>
        <taxon>Bacillaceae</taxon>
        <taxon>Metabacillus</taxon>
    </lineage>
</organism>
<protein>
    <submittedName>
        <fullName evidence="1">Uncharacterized protein</fullName>
    </submittedName>
</protein>
<keyword evidence="2" id="KW-1185">Reference proteome</keyword>
<gene>
    <name evidence="1" type="ORF">GKZ89_01705</name>
</gene>
<dbReference type="EMBL" id="WMIB01000001">
    <property type="protein sequence ID" value="MTH52104.1"/>
    <property type="molecule type" value="Genomic_DNA"/>
</dbReference>
<dbReference type="Proteomes" id="UP000434639">
    <property type="component" value="Unassembled WGS sequence"/>
</dbReference>
<evidence type="ECO:0000313" key="1">
    <source>
        <dbReference type="EMBL" id="MTH52104.1"/>
    </source>
</evidence>
<accession>A0A7X2S1M7</accession>
<proteinExistence type="predicted"/>
<name>A0A7X2S1M7_9BACI</name>
<dbReference type="OrthoDB" id="2377175at2"/>
<dbReference type="RefSeq" id="WP_155110638.1">
    <property type="nucleotide sequence ID" value="NZ_WMIB01000001.1"/>
</dbReference>
<dbReference type="AlphaFoldDB" id="A0A7X2S1M7"/>